<dbReference type="Gene3D" id="1.25.40.10">
    <property type="entry name" value="Tetratricopeptide repeat domain"/>
    <property type="match status" value="1"/>
</dbReference>
<dbReference type="RefSeq" id="WP_307347403.1">
    <property type="nucleotide sequence ID" value="NZ_JAUSVS010000002.1"/>
</dbReference>
<reference evidence="6 7" key="1">
    <citation type="submission" date="2023-07" db="EMBL/GenBank/DDBJ databases">
        <title>Genomic Encyclopedia of Type Strains, Phase IV (KMG-IV): sequencing the most valuable type-strain genomes for metagenomic binning, comparative biology and taxonomic classification.</title>
        <authorList>
            <person name="Goeker M."/>
        </authorList>
    </citation>
    <scope>NUCLEOTIDE SEQUENCE [LARGE SCALE GENOMIC DNA]</scope>
    <source>
        <strain evidence="6 7">DSM 18695</strain>
    </source>
</reference>
<evidence type="ECO:0000259" key="5">
    <source>
        <dbReference type="Pfam" id="PF05118"/>
    </source>
</evidence>
<accession>A0ABU0IN81</accession>
<dbReference type="Pfam" id="PF05118">
    <property type="entry name" value="Asp_Arg_Hydrox"/>
    <property type="match status" value="1"/>
</dbReference>
<dbReference type="EMBL" id="JAUSVS010000002">
    <property type="protein sequence ID" value="MDQ0463462.1"/>
    <property type="molecule type" value="Genomic_DNA"/>
</dbReference>
<dbReference type="InterPro" id="IPR051821">
    <property type="entry name" value="Asp/Asn_beta-hydroxylase"/>
</dbReference>
<dbReference type="Pfam" id="PF14559">
    <property type="entry name" value="TPR_19"/>
    <property type="match status" value="1"/>
</dbReference>
<dbReference type="InterPro" id="IPR027443">
    <property type="entry name" value="IPNS-like_sf"/>
</dbReference>
<name>A0ABU0IN81_9CAUL</name>
<keyword evidence="2" id="KW-0223">Dioxygenase</keyword>
<dbReference type="InterPro" id="IPR007803">
    <property type="entry name" value="Asp/Arg/Pro-Hydrxlase"/>
</dbReference>
<gene>
    <name evidence="6" type="ORF">QO010_001233</name>
</gene>
<feature type="repeat" description="TPR" evidence="4">
    <location>
        <begin position="41"/>
        <end position="74"/>
    </location>
</feature>
<feature type="domain" description="Aspartyl/asparaginy/proline hydroxylase" evidence="5">
    <location>
        <begin position="201"/>
        <end position="363"/>
    </location>
</feature>
<dbReference type="InterPro" id="IPR011990">
    <property type="entry name" value="TPR-like_helical_dom_sf"/>
</dbReference>
<organism evidence="6 7">
    <name type="scientific">Caulobacter ginsengisoli</name>
    <dbReference type="NCBI Taxonomy" id="400775"/>
    <lineage>
        <taxon>Bacteria</taxon>
        <taxon>Pseudomonadati</taxon>
        <taxon>Pseudomonadota</taxon>
        <taxon>Alphaproteobacteria</taxon>
        <taxon>Caulobacterales</taxon>
        <taxon>Caulobacteraceae</taxon>
        <taxon>Caulobacter</taxon>
    </lineage>
</organism>
<keyword evidence="4" id="KW-0802">TPR repeat</keyword>
<evidence type="ECO:0000313" key="7">
    <source>
        <dbReference type="Proteomes" id="UP001228905"/>
    </source>
</evidence>
<dbReference type="PROSITE" id="PS50005">
    <property type="entry name" value="TPR"/>
    <property type="match status" value="1"/>
</dbReference>
<evidence type="ECO:0000256" key="3">
    <source>
        <dbReference type="ARBA" id="ARBA00023002"/>
    </source>
</evidence>
<dbReference type="SUPFAM" id="SSF48452">
    <property type="entry name" value="TPR-like"/>
    <property type="match status" value="1"/>
</dbReference>
<evidence type="ECO:0000313" key="6">
    <source>
        <dbReference type="EMBL" id="MDQ0463462.1"/>
    </source>
</evidence>
<keyword evidence="7" id="KW-1185">Reference proteome</keyword>
<dbReference type="PANTHER" id="PTHR46332:SF5">
    <property type="entry name" value="ASPARTATE BETA-HYDROXYLASE DOMAIN CONTAINING 2"/>
    <property type="match status" value="1"/>
</dbReference>
<dbReference type="SUPFAM" id="SSF51197">
    <property type="entry name" value="Clavaminate synthase-like"/>
    <property type="match status" value="1"/>
</dbReference>
<comment type="caution">
    <text evidence="6">The sequence shown here is derived from an EMBL/GenBank/DDBJ whole genome shotgun (WGS) entry which is preliminary data.</text>
</comment>
<dbReference type="PANTHER" id="PTHR46332">
    <property type="entry name" value="ASPARTATE BETA-HYDROXYLASE DOMAIN-CONTAINING PROTEIN 2"/>
    <property type="match status" value="1"/>
</dbReference>
<keyword evidence="3" id="KW-0560">Oxidoreductase</keyword>
<evidence type="ECO:0000256" key="4">
    <source>
        <dbReference type="PROSITE-ProRule" id="PRU00339"/>
    </source>
</evidence>
<evidence type="ECO:0000256" key="2">
    <source>
        <dbReference type="ARBA" id="ARBA00022964"/>
    </source>
</evidence>
<dbReference type="InterPro" id="IPR019734">
    <property type="entry name" value="TPR_rpt"/>
</dbReference>
<evidence type="ECO:0000256" key="1">
    <source>
        <dbReference type="ARBA" id="ARBA00007730"/>
    </source>
</evidence>
<protein>
    <submittedName>
        <fullName evidence="6">Aspartyl/asparaginyl beta-hydroxylase (Cupin superfamily)</fullName>
    </submittedName>
</protein>
<dbReference type="Gene3D" id="2.60.120.330">
    <property type="entry name" value="B-lactam Antibiotic, Isopenicillin N Synthase, Chain"/>
    <property type="match status" value="1"/>
</dbReference>
<comment type="similarity">
    <text evidence="1">Belongs to the aspartyl/asparaginyl beta-hydroxylase family.</text>
</comment>
<dbReference type="SMART" id="SM00028">
    <property type="entry name" value="TPR"/>
    <property type="match status" value="3"/>
</dbReference>
<dbReference type="Proteomes" id="UP001228905">
    <property type="component" value="Unassembled WGS sequence"/>
</dbReference>
<proteinExistence type="inferred from homology"/>
<sequence length="392" mass="43307">METGPGAEALNRAAMAAMAAGQQATAQDLLRQALAIEPRRQALWLNLAASQRAAGEVEAALATLDQALTVDPRAFLVLLMKASLLERAGRPLEAIPAYAIALAQAPGDEQLDAPTLRAVLHGRALAEKHNRDLQARFAETIDVSGLSGSQTRRMQAFMDLLTGKRRVYHQAPVGYYYPGLPAIEFWEREEFPWIEAFEARTAAIQAELHAALKAPATKLTPYIDYPDSAPLDQWETLNHSDRWSAFHLLEFGRPVVANCERCPDTLAALADIPQPVNVNRSPSAMFSVLEPHTHIPPHTGISNTRLVVHLPLMVPPDCRFRVGNEVRSWREGQAWVFDDTIEHEAWNDSGERRVILLCDVWNPRIPEDERQVISQVMATMDAFNGAGPSGSL</sequence>